<dbReference type="EMBL" id="LVJH01000070">
    <property type="protein sequence ID" value="OAB34160.1"/>
    <property type="molecule type" value="Genomic_DNA"/>
</dbReference>
<sequence length="89" mass="10184">MDRTQLVEEAKQAGRNANYNLEVIRKNPTKMLPDKVENAEAYLNMMIRFAEAEIENARRLGRTQLRTRLKNLVTSILTPESHKGKGETA</sequence>
<accession>A0A168DFX2</accession>
<dbReference type="RefSeq" id="WP_068537903.1">
    <property type="nucleotide sequence ID" value="NZ_LVJH01000070.1"/>
</dbReference>
<protein>
    <submittedName>
        <fullName evidence="1">Uncharacterized protein</fullName>
    </submittedName>
</protein>
<comment type="caution">
    <text evidence="1">The sequence shown here is derived from an EMBL/GenBank/DDBJ whole genome shotgun (WGS) entry which is preliminary data.</text>
</comment>
<evidence type="ECO:0000313" key="1">
    <source>
        <dbReference type="EMBL" id="OAB34160.1"/>
    </source>
</evidence>
<reference evidence="1 2" key="1">
    <citation type="submission" date="2016-03" db="EMBL/GenBank/DDBJ databases">
        <title>Draft genome sequence of Paenibacillus glacialis DSM 22343.</title>
        <authorList>
            <person name="Shin S.-K."/>
            <person name="Yi H."/>
        </authorList>
    </citation>
    <scope>NUCLEOTIDE SEQUENCE [LARGE SCALE GENOMIC DNA]</scope>
    <source>
        <strain evidence="1 2">DSM 22343</strain>
    </source>
</reference>
<keyword evidence="2" id="KW-1185">Reference proteome</keyword>
<dbReference type="OrthoDB" id="2634701at2"/>
<dbReference type="Proteomes" id="UP000076967">
    <property type="component" value="Unassembled WGS sequence"/>
</dbReference>
<name>A0A168DFX2_9BACL</name>
<gene>
    <name evidence="1" type="ORF">PGLA_25020</name>
</gene>
<proteinExistence type="predicted"/>
<dbReference type="AlphaFoldDB" id="A0A168DFX2"/>
<dbReference type="STRING" id="494026.PGLA_25020"/>
<evidence type="ECO:0000313" key="2">
    <source>
        <dbReference type="Proteomes" id="UP000076967"/>
    </source>
</evidence>
<organism evidence="1 2">
    <name type="scientific">Paenibacillus glacialis</name>
    <dbReference type="NCBI Taxonomy" id="494026"/>
    <lineage>
        <taxon>Bacteria</taxon>
        <taxon>Bacillati</taxon>
        <taxon>Bacillota</taxon>
        <taxon>Bacilli</taxon>
        <taxon>Bacillales</taxon>
        <taxon>Paenibacillaceae</taxon>
        <taxon>Paenibacillus</taxon>
    </lineage>
</organism>